<proteinExistence type="predicted"/>
<sequence length="41" mass="4758">MRKQACSSKMDHHAVIHTQVRRVLDRDCPIPLFYSGGCRPF</sequence>
<name>A0A0A9EVE3_ARUDO</name>
<dbReference type="EMBL" id="GBRH01197883">
    <property type="protein sequence ID" value="JAE00013.1"/>
    <property type="molecule type" value="Transcribed_RNA"/>
</dbReference>
<organism evidence="1">
    <name type="scientific">Arundo donax</name>
    <name type="common">Giant reed</name>
    <name type="synonym">Donax arundinaceus</name>
    <dbReference type="NCBI Taxonomy" id="35708"/>
    <lineage>
        <taxon>Eukaryota</taxon>
        <taxon>Viridiplantae</taxon>
        <taxon>Streptophyta</taxon>
        <taxon>Embryophyta</taxon>
        <taxon>Tracheophyta</taxon>
        <taxon>Spermatophyta</taxon>
        <taxon>Magnoliopsida</taxon>
        <taxon>Liliopsida</taxon>
        <taxon>Poales</taxon>
        <taxon>Poaceae</taxon>
        <taxon>PACMAD clade</taxon>
        <taxon>Arundinoideae</taxon>
        <taxon>Arundineae</taxon>
        <taxon>Arundo</taxon>
    </lineage>
</organism>
<reference evidence="1" key="1">
    <citation type="submission" date="2014-09" db="EMBL/GenBank/DDBJ databases">
        <authorList>
            <person name="Magalhaes I.L.F."/>
            <person name="Oliveira U."/>
            <person name="Santos F.R."/>
            <person name="Vidigal T.H.D.A."/>
            <person name="Brescovit A.D."/>
            <person name="Santos A.J."/>
        </authorList>
    </citation>
    <scope>NUCLEOTIDE SEQUENCE</scope>
    <source>
        <tissue evidence="1">Shoot tissue taken approximately 20 cm above the soil surface</tissue>
    </source>
</reference>
<protein>
    <submittedName>
        <fullName evidence="1">Uncharacterized protein</fullName>
    </submittedName>
</protein>
<accession>A0A0A9EVE3</accession>
<reference evidence="1" key="2">
    <citation type="journal article" date="2015" name="Data Brief">
        <title>Shoot transcriptome of the giant reed, Arundo donax.</title>
        <authorList>
            <person name="Barrero R.A."/>
            <person name="Guerrero F.D."/>
            <person name="Moolhuijzen P."/>
            <person name="Goolsby J.A."/>
            <person name="Tidwell J."/>
            <person name="Bellgard S.E."/>
            <person name="Bellgard M.I."/>
        </authorList>
    </citation>
    <scope>NUCLEOTIDE SEQUENCE</scope>
    <source>
        <tissue evidence="1">Shoot tissue taken approximately 20 cm above the soil surface</tissue>
    </source>
</reference>
<dbReference type="AlphaFoldDB" id="A0A0A9EVE3"/>
<evidence type="ECO:0000313" key="1">
    <source>
        <dbReference type="EMBL" id="JAE00013.1"/>
    </source>
</evidence>